<comment type="subcellular location">
    <subcellularLocation>
        <location evidence="1">Membrane</location>
        <topology evidence="1">Multi-pass membrane protein</topology>
    </subcellularLocation>
</comment>
<protein>
    <submittedName>
        <fullName evidence="7">MFS transporter</fullName>
    </submittedName>
</protein>
<evidence type="ECO:0000256" key="5">
    <source>
        <dbReference type="SAM" id="Phobius"/>
    </source>
</evidence>
<accession>A0A1V0BI73</accession>
<dbReference type="KEGG" id="cke:B5M06_16680"/>
<dbReference type="PROSITE" id="PS00217">
    <property type="entry name" value="SUGAR_TRANSPORT_2"/>
    <property type="match status" value="1"/>
</dbReference>
<dbReference type="GeneID" id="83040942"/>
<feature type="transmembrane region" description="Helical" evidence="5">
    <location>
        <begin position="172"/>
        <end position="191"/>
    </location>
</feature>
<dbReference type="InterPro" id="IPR011701">
    <property type="entry name" value="MFS"/>
</dbReference>
<feature type="transmembrane region" description="Helical" evidence="5">
    <location>
        <begin position="296"/>
        <end position="313"/>
    </location>
</feature>
<dbReference type="InterPro" id="IPR036259">
    <property type="entry name" value="MFS_trans_sf"/>
</dbReference>
<gene>
    <name evidence="7" type="ORF">B5M06_16680</name>
</gene>
<evidence type="ECO:0000259" key="6">
    <source>
        <dbReference type="PROSITE" id="PS50850"/>
    </source>
</evidence>
<accession>A0A1V3TR72</accession>
<evidence type="ECO:0000256" key="4">
    <source>
        <dbReference type="ARBA" id="ARBA00023136"/>
    </source>
</evidence>
<organism evidence="7 8">
    <name type="scientific">Comamonas kerstersii</name>
    <dbReference type="NCBI Taxonomy" id="225992"/>
    <lineage>
        <taxon>Bacteria</taxon>
        <taxon>Pseudomonadati</taxon>
        <taxon>Pseudomonadota</taxon>
        <taxon>Betaproteobacteria</taxon>
        <taxon>Burkholderiales</taxon>
        <taxon>Comamonadaceae</taxon>
        <taxon>Comamonas</taxon>
    </lineage>
</organism>
<keyword evidence="3 5" id="KW-1133">Transmembrane helix</keyword>
<dbReference type="GO" id="GO:0005886">
    <property type="term" value="C:plasma membrane"/>
    <property type="evidence" value="ECO:0007669"/>
    <property type="project" value="TreeGrafter"/>
</dbReference>
<evidence type="ECO:0000256" key="1">
    <source>
        <dbReference type="ARBA" id="ARBA00004141"/>
    </source>
</evidence>
<dbReference type="PROSITE" id="PS50850">
    <property type="entry name" value="MFS"/>
    <property type="match status" value="1"/>
</dbReference>
<sequence>MNSPTSVSAAQPTAVNSYSWKALTGSAVGYAMDGFDLLILGFMLSAISADLHLTPGQAGSLVTWTLIGAVFGGIVFGALSDRYGRIRVLTWTIMLFAIFTGLCAFATGYWDLLIYRTIAGIGLGGEFGIGMALAAEAWPAKHRARVSSYVALGWQVGVLAAALLTPLLLPVIGWRGMFLVGVIPALVAWIIRNKIHEPEVFVRKPKERKASRFEAFKLLVKDKATTKVSIGVIVLTSVQNFGYYGIMIWMPSFLSKQLGFSLTKSSMWTAVTIVGMMAGIWIFGQLADRIGRKPSFLIFQLGAVIMVLTYSQLSDPTAMLWAGAVLGMFVNGMMGGYGAVMSEAYPTEARATAQNVLFNIGRGVGGLGPVVVGAVAMAYGFQMAIALLAAIYVLDMIATALCIPELKGKELQ</sequence>
<dbReference type="Gene3D" id="1.20.1250.20">
    <property type="entry name" value="MFS general substrate transporter like domains"/>
    <property type="match status" value="2"/>
</dbReference>
<evidence type="ECO:0000313" key="8">
    <source>
        <dbReference type="Proteomes" id="UP000242792"/>
    </source>
</evidence>
<evidence type="ECO:0000256" key="2">
    <source>
        <dbReference type="ARBA" id="ARBA00022692"/>
    </source>
</evidence>
<feature type="transmembrane region" description="Helical" evidence="5">
    <location>
        <begin position="61"/>
        <end position="79"/>
    </location>
</feature>
<feature type="transmembrane region" description="Helical" evidence="5">
    <location>
        <begin position="266"/>
        <end position="284"/>
    </location>
</feature>
<feature type="transmembrane region" description="Helical" evidence="5">
    <location>
        <begin position="228"/>
        <end position="246"/>
    </location>
</feature>
<evidence type="ECO:0000313" key="7">
    <source>
        <dbReference type="EMBL" id="AQZ99628.1"/>
    </source>
</evidence>
<feature type="transmembrane region" description="Helical" evidence="5">
    <location>
        <begin position="88"/>
        <end position="107"/>
    </location>
</feature>
<feature type="transmembrane region" description="Helical" evidence="5">
    <location>
        <begin position="113"/>
        <end position="134"/>
    </location>
</feature>
<feature type="transmembrane region" description="Helical" evidence="5">
    <location>
        <begin position="385"/>
        <end position="403"/>
    </location>
</feature>
<dbReference type="AlphaFoldDB" id="A0A1V3TR72"/>
<dbReference type="EMBL" id="CP020121">
    <property type="protein sequence ID" value="AQZ99628.1"/>
    <property type="molecule type" value="Genomic_DNA"/>
</dbReference>
<evidence type="ECO:0000256" key="3">
    <source>
        <dbReference type="ARBA" id="ARBA00022989"/>
    </source>
</evidence>
<feature type="domain" description="Major facilitator superfamily (MFS) profile" evidence="6">
    <location>
        <begin position="22"/>
        <end position="407"/>
    </location>
</feature>
<feature type="transmembrane region" description="Helical" evidence="5">
    <location>
        <begin position="27"/>
        <end position="49"/>
    </location>
</feature>
<name>A0A1V3TR72_9BURK</name>
<dbReference type="RefSeq" id="WP_054066998.1">
    <property type="nucleotide sequence ID" value="NZ_CP020121.1"/>
</dbReference>
<dbReference type="GO" id="GO:0046943">
    <property type="term" value="F:carboxylic acid transmembrane transporter activity"/>
    <property type="evidence" value="ECO:0007669"/>
    <property type="project" value="TreeGrafter"/>
</dbReference>
<dbReference type="CDD" id="cd17371">
    <property type="entry name" value="MFS_MucK"/>
    <property type="match status" value="1"/>
</dbReference>
<reference evidence="7 8" key="1">
    <citation type="submission" date="2017-03" db="EMBL/GenBank/DDBJ databases">
        <title>Rapid Whole Genome Sequencing of Comamonas kerstersii Causing Continuous ambulatory Peritoneal Dialysis-Associated Peritonitis.</title>
        <authorList>
            <person name="Zheng B."/>
        </authorList>
    </citation>
    <scope>NUCLEOTIDE SEQUENCE [LARGE SCALE GENOMIC DNA]</scope>
    <source>
        <strain evidence="7 8">8943</strain>
    </source>
</reference>
<feature type="transmembrane region" description="Helical" evidence="5">
    <location>
        <begin position="146"/>
        <end position="166"/>
    </location>
</feature>
<dbReference type="Pfam" id="PF07690">
    <property type="entry name" value="MFS_1"/>
    <property type="match status" value="1"/>
</dbReference>
<dbReference type="SUPFAM" id="SSF103473">
    <property type="entry name" value="MFS general substrate transporter"/>
    <property type="match status" value="1"/>
</dbReference>
<dbReference type="InterPro" id="IPR005829">
    <property type="entry name" value="Sugar_transporter_CS"/>
</dbReference>
<dbReference type="PANTHER" id="PTHR23508">
    <property type="entry name" value="CARBOXYLIC ACID TRANSPORTER PROTEIN HOMOLOG"/>
    <property type="match status" value="1"/>
</dbReference>
<dbReference type="PANTHER" id="PTHR23508:SF10">
    <property type="entry name" value="CARBOXYLIC ACID TRANSPORTER PROTEIN HOMOLOG"/>
    <property type="match status" value="1"/>
</dbReference>
<proteinExistence type="predicted"/>
<dbReference type="Proteomes" id="UP000242792">
    <property type="component" value="Chromosome"/>
</dbReference>
<feature type="transmembrane region" description="Helical" evidence="5">
    <location>
        <begin position="319"/>
        <end position="340"/>
    </location>
</feature>
<keyword evidence="4 5" id="KW-0472">Membrane</keyword>
<feature type="transmembrane region" description="Helical" evidence="5">
    <location>
        <begin position="360"/>
        <end position="379"/>
    </location>
</feature>
<keyword evidence="2 5" id="KW-0812">Transmembrane</keyword>
<dbReference type="InterPro" id="IPR020846">
    <property type="entry name" value="MFS_dom"/>
</dbReference>
<dbReference type="OrthoDB" id="183263at2"/>